<evidence type="ECO:0000259" key="2">
    <source>
        <dbReference type="SMART" id="SM00460"/>
    </source>
</evidence>
<dbReference type="InterPro" id="IPR002931">
    <property type="entry name" value="Transglutaminase-like"/>
</dbReference>
<dbReference type="InterPro" id="IPR038765">
    <property type="entry name" value="Papain-like_cys_pep_sf"/>
</dbReference>
<evidence type="ECO:0000313" key="4">
    <source>
        <dbReference type="Proteomes" id="UP001164718"/>
    </source>
</evidence>
<keyword evidence="1" id="KW-1133">Transmembrane helix</keyword>
<dbReference type="KEGG" id="faf:OE104_09230"/>
<proteinExistence type="predicted"/>
<dbReference type="AlphaFoldDB" id="A0A9E8LSX4"/>
<name>A0A9E8LSX4_9BACI</name>
<evidence type="ECO:0000313" key="3">
    <source>
        <dbReference type="EMBL" id="WAA08795.1"/>
    </source>
</evidence>
<dbReference type="SMART" id="SM00460">
    <property type="entry name" value="TGc"/>
    <property type="match status" value="1"/>
</dbReference>
<feature type="transmembrane region" description="Helical" evidence="1">
    <location>
        <begin position="358"/>
        <end position="380"/>
    </location>
</feature>
<accession>A0A9E8LSX4</accession>
<dbReference type="Proteomes" id="UP001164718">
    <property type="component" value="Chromosome"/>
</dbReference>
<keyword evidence="1" id="KW-0812">Transmembrane</keyword>
<gene>
    <name evidence="3" type="ORF">OE104_09230</name>
</gene>
<dbReference type="PANTHER" id="PTHR38339:SF1">
    <property type="entry name" value="TRANSGLUTAMINASE-LIKE DOMAIN-CONTAINING PROTEIN"/>
    <property type="match status" value="1"/>
</dbReference>
<dbReference type="PANTHER" id="PTHR38339">
    <property type="entry name" value="TRANSGLUTAMINASE DOMAIN PROTEIN"/>
    <property type="match status" value="1"/>
</dbReference>
<reference evidence="3" key="1">
    <citation type="submission" date="2022-09" db="EMBL/GenBank/DDBJ databases">
        <title>Complete Genomes of Fervidibacillus albus and Fervidibacillus halotolerans isolated from tidal flat sediments.</title>
        <authorList>
            <person name="Kwon K.K."/>
            <person name="Yang S.-H."/>
            <person name="Park M.J."/>
            <person name="Oh H.-M."/>
        </authorList>
    </citation>
    <scope>NUCLEOTIDE SEQUENCE</scope>
    <source>
        <strain evidence="3">MEBiC13591</strain>
    </source>
</reference>
<dbReference type="RefSeq" id="WP_275416577.1">
    <property type="nucleotide sequence ID" value="NZ_CP106878.1"/>
</dbReference>
<organism evidence="3 4">
    <name type="scientific">Fervidibacillus albus</name>
    <dbReference type="NCBI Taxonomy" id="2980026"/>
    <lineage>
        <taxon>Bacteria</taxon>
        <taxon>Bacillati</taxon>
        <taxon>Bacillota</taxon>
        <taxon>Bacilli</taxon>
        <taxon>Bacillales</taxon>
        <taxon>Bacillaceae</taxon>
        <taxon>Fervidibacillus</taxon>
    </lineage>
</organism>
<dbReference type="Gene3D" id="3.10.620.30">
    <property type="match status" value="1"/>
</dbReference>
<protein>
    <submittedName>
        <fullName evidence="3">Transglutaminase-like domain-containing protein</fullName>
    </submittedName>
</protein>
<feature type="domain" description="Transglutaminase-like" evidence="2">
    <location>
        <begin position="149"/>
        <end position="209"/>
    </location>
</feature>
<evidence type="ECO:0000256" key="1">
    <source>
        <dbReference type="SAM" id="Phobius"/>
    </source>
</evidence>
<feature type="transmembrane region" description="Helical" evidence="1">
    <location>
        <begin position="328"/>
        <end position="346"/>
    </location>
</feature>
<dbReference type="Pfam" id="PF01841">
    <property type="entry name" value="Transglut_core"/>
    <property type="match status" value="1"/>
</dbReference>
<dbReference type="EMBL" id="CP106878">
    <property type="protein sequence ID" value="WAA08795.1"/>
    <property type="molecule type" value="Genomic_DNA"/>
</dbReference>
<sequence length="410" mass="48191">MKPNFQICYKYRNTTDDDIELWFSKPKECRTQMNISIQSNMDPENTNEHPFLNSLWYFNLKPKEKLKVVIQYHGSLVNQYNIDELSEEEKKFFLRSTKLVPINEEIKRKAEIIIGDAQTDLEKAEKIFKHITRTYKYSTRFNARGVYNFLNKRKGDCGEFAALFCSYCRSIGIPARILYGTWTLKKFSPHSWTEIYLDGQGWIPVDPSMGRIKLYYHPLLYISTSIYYGAFSNKNRYFGNHEGKRFAFSIDPERELIPNYKDVVNIPPQALRNNINERAIAWGFESFDGNAPFLQPVYIKIHSKNIKVTNKLLFGNWKGKYLQWYDNLTYIIKTGSFTLGFVLIYFEIINEYFTQQQLISLILPLFSTPLILMGTFLSFIRKETNFLINILGINFLFYFIGLLGSYLGIN</sequence>
<feature type="transmembrane region" description="Helical" evidence="1">
    <location>
        <begin position="386"/>
        <end position="409"/>
    </location>
</feature>
<keyword evidence="1" id="KW-0472">Membrane</keyword>
<keyword evidence="4" id="KW-1185">Reference proteome</keyword>
<dbReference type="SUPFAM" id="SSF54001">
    <property type="entry name" value="Cysteine proteinases"/>
    <property type="match status" value="1"/>
</dbReference>